<feature type="domain" description="EamA" evidence="7">
    <location>
        <begin position="15"/>
        <end position="144"/>
    </location>
</feature>
<evidence type="ECO:0000256" key="2">
    <source>
        <dbReference type="ARBA" id="ARBA00007362"/>
    </source>
</evidence>
<accession>A0A6H1TT75</accession>
<feature type="transmembrane region" description="Helical" evidence="6">
    <location>
        <begin position="189"/>
        <end position="208"/>
    </location>
</feature>
<evidence type="ECO:0000256" key="4">
    <source>
        <dbReference type="ARBA" id="ARBA00022989"/>
    </source>
</evidence>
<dbReference type="InterPro" id="IPR000620">
    <property type="entry name" value="EamA_dom"/>
</dbReference>
<evidence type="ECO:0000259" key="7">
    <source>
        <dbReference type="Pfam" id="PF00892"/>
    </source>
</evidence>
<keyword evidence="3 6" id="KW-0812">Transmembrane</keyword>
<dbReference type="SUPFAM" id="SSF103481">
    <property type="entry name" value="Multidrug resistance efflux transporter EmrE"/>
    <property type="match status" value="2"/>
</dbReference>
<dbReference type="InterPro" id="IPR037185">
    <property type="entry name" value="EmrE-like"/>
</dbReference>
<feature type="domain" description="EamA" evidence="7">
    <location>
        <begin position="187"/>
        <end position="321"/>
    </location>
</feature>
<dbReference type="GO" id="GO:0016020">
    <property type="term" value="C:membrane"/>
    <property type="evidence" value="ECO:0007669"/>
    <property type="project" value="UniProtKB-SubCell"/>
</dbReference>
<evidence type="ECO:0000313" key="9">
    <source>
        <dbReference type="Proteomes" id="UP000500857"/>
    </source>
</evidence>
<feature type="transmembrane region" description="Helical" evidence="6">
    <location>
        <begin position="41"/>
        <end position="61"/>
    </location>
</feature>
<sequence length="372" mass="40296">MQNRTILTQTPLRWLLLLSPFFLWGTAMVAMKSTIPETTPLFLAGTRLIPAGILVLLVAAWQGRQQPQTLKAWLWIGLFAAIDGTLFQGFLAEGLVRTGAGLGSVMIDSQPIAVALLSAWLFGETIGWLGAIGLGLGVVGIAAIGLPDEWILGFARSLGNGEIPLTIADVNHFEWGRSLLLQLFNNGEWLMLLAALSMAAGTVSVRFVCKHVDPIVATGWHMILGGLPLWVLSGVSESQQWVNIDLYGWLSLGYATVFGSAIAYGVFFYFASQGNLTSLSALTFLTPVFALFFGNLLLSETLSGLQWAGVLLTLVSIYIINQREVLMSKLAQKQGFAKGDREPIARTHKHPSKPVELPVQIGLSQSETEMTS</sequence>
<protein>
    <submittedName>
        <fullName evidence="8">DMT family transporter</fullName>
    </submittedName>
</protein>
<dbReference type="PANTHER" id="PTHR32322:SF2">
    <property type="entry name" value="EAMA DOMAIN-CONTAINING PROTEIN"/>
    <property type="match status" value="1"/>
</dbReference>
<proteinExistence type="inferred from homology"/>
<keyword evidence="5 6" id="KW-0472">Membrane</keyword>
<dbReference type="Pfam" id="PF00892">
    <property type="entry name" value="EamA"/>
    <property type="match status" value="2"/>
</dbReference>
<comment type="subcellular location">
    <subcellularLocation>
        <location evidence="1">Membrane</location>
        <topology evidence="1">Multi-pass membrane protein</topology>
    </subcellularLocation>
</comment>
<evidence type="ECO:0000256" key="5">
    <source>
        <dbReference type="ARBA" id="ARBA00023136"/>
    </source>
</evidence>
<feature type="transmembrane region" description="Helical" evidence="6">
    <location>
        <begin position="73"/>
        <end position="92"/>
    </location>
</feature>
<gene>
    <name evidence="8" type="ORF">HCG48_01480</name>
</gene>
<dbReference type="RefSeq" id="WP_168567573.1">
    <property type="nucleotide sequence ID" value="NZ_CP051167.1"/>
</dbReference>
<feature type="transmembrane region" description="Helical" evidence="6">
    <location>
        <begin position="215"/>
        <end position="235"/>
    </location>
</feature>
<dbReference type="PANTHER" id="PTHR32322">
    <property type="entry name" value="INNER MEMBRANE TRANSPORTER"/>
    <property type="match status" value="1"/>
</dbReference>
<reference evidence="8 9" key="1">
    <citation type="submission" date="2020-04" db="EMBL/GenBank/DDBJ databases">
        <authorList>
            <person name="Basu S."/>
            <person name="Maruthanayagam V."/>
            <person name="Chakraborty S."/>
            <person name="Pramanik A."/>
            <person name="Mukherjee J."/>
            <person name="Brink B."/>
        </authorList>
    </citation>
    <scope>NUCLEOTIDE SEQUENCE [LARGE SCALE GENOMIC DNA]</scope>
    <source>
        <strain evidence="8 9">AP17</strain>
    </source>
</reference>
<evidence type="ECO:0000256" key="1">
    <source>
        <dbReference type="ARBA" id="ARBA00004141"/>
    </source>
</evidence>
<evidence type="ECO:0000256" key="3">
    <source>
        <dbReference type="ARBA" id="ARBA00022692"/>
    </source>
</evidence>
<dbReference type="InterPro" id="IPR050638">
    <property type="entry name" value="AA-Vitamin_Transporters"/>
</dbReference>
<comment type="similarity">
    <text evidence="2">Belongs to the EamA transporter family.</text>
</comment>
<dbReference type="AlphaFoldDB" id="A0A6H1TT75"/>
<feature type="transmembrane region" description="Helical" evidence="6">
    <location>
        <begin position="278"/>
        <end position="298"/>
    </location>
</feature>
<keyword evidence="9" id="KW-1185">Reference proteome</keyword>
<dbReference type="Proteomes" id="UP000500857">
    <property type="component" value="Chromosome"/>
</dbReference>
<feature type="transmembrane region" description="Helical" evidence="6">
    <location>
        <begin position="304"/>
        <end position="320"/>
    </location>
</feature>
<name>A0A6H1TT75_9CYAN</name>
<organism evidence="8 9">
    <name type="scientific">Oxynema aestuarii AP17</name>
    <dbReference type="NCBI Taxonomy" id="2064643"/>
    <lineage>
        <taxon>Bacteria</taxon>
        <taxon>Bacillati</taxon>
        <taxon>Cyanobacteriota</taxon>
        <taxon>Cyanophyceae</taxon>
        <taxon>Oscillatoriophycideae</taxon>
        <taxon>Oscillatoriales</taxon>
        <taxon>Oscillatoriaceae</taxon>
        <taxon>Oxynema</taxon>
        <taxon>Oxynema aestuarii</taxon>
    </lineage>
</organism>
<feature type="transmembrane region" description="Helical" evidence="6">
    <location>
        <begin position="128"/>
        <end position="146"/>
    </location>
</feature>
<feature type="transmembrane region" description="Helical" evidence="6">
    <location>
        <begin position="12"/>
        <end position="35"/>
    </location>
</feature>
<keyword evidence="4 6" id="KW-1133">Transmembrane helix</keyword>
<feature type="transmembrane region" description="Helical" evidence="6">
    <location>
        <begin position="247"/>
        <end position="271"/>
    </location>
</feature>
<dbReference type="EMBL" id="CP051167">
    <property type="protein sequence ID" value="QIZ69416.1"/>
    <property type="molecule type" value="Genomic_DNA"/>
</dbReference>
<evidence type="ECO:0000256" key="6">
    <source>
        <dbReference type="SAM" id="Phobius"/>
    </source>
</evidence>
<dbReference type="KEGG" id="oxy:HCG48_01480"/>
<evidence type="ECO:0000313" key="8">
    <source>
        <dbReference type="EMBL" id="QIZ69416.1"/>
    </source>
</evidence>
<feature type="transmembrane region" description="Helical" evidence="6">
    <location>
        <begin position="98"/>
        <end position="121"/>
    </location>
</feature>